<reference evidence="1" key="1">
    <citation type="submission" date="2018-10" db="EMBL/GenBank/DDBJ databases">
        <title>Effector identification in a new, highly contiguous assembly of the strawberry crown rot pathogen Phytophthora cactorum.</title>
        <authorList>
            <person name="Armitage A.D."/>
            <person name="Nellist C.F."/>
            <person name="Bates H."/>
            <person name="Vickerstaff R.J."/>
            <person name="Harrison R.J."/>
        </authorList>
    </citation>
    <scope>NUCLEOTIDE SEQUENCE</scope>
    <source>
        <strain evidence="1">4032</strain>
    </source>
</reference>
<accession>A0A8T1AB52</accession>
<organism evidence="1 2">
    <name type="scientific">Phytophthora cactorum</name>
    <dbReference type="NCBI Taxonomy" id="29920"/>
    <lineage>
        <taxon>Eukaryota</taxon>
        <taxon>Sar</taxon>
        <taxon>Stramenopiles</taxon>
        <taxon>Oomycota</taxon>
        <taxon>Peronosporomycetes</taxon>
        <taxon>Peronosporales</taxon>
        <taxon>Peronosporaceae</taxon>
        <taxon>Phytophthora</taxon>
    </lineage>
</organism>
<gene>
    <name evidence="1" type="ORF">PC115_g24154</name>
</gene>
<name>A0A8T1AB52_9STRA</name>
<dbReference type="VEuPathDB" id="FungiDB:PC110_g22692"/>
<evidence type="ECO:0000313" key="1">
    <source>
        <dbReference type="EMBL" id="KAG2874425.1"/>
    </source>
</evidence>
<protein>
    <submittedName>
        <fullName evidence="1">Uncharacterized protein</fullName>
    </submittedName>
</protein>
<evidence type="ECO:0000313" key="2">
    <source>
        <dbReference type="Proteomes" id="UP000774804"/>
    </source>
</evidence>
<sequence length="386" mass="43772">MSVDAVIIKLVKAGFNFSVNDFVDRSLRECFPDQNLALVQYSLALALENGFSVHQDRLSERSADLSKLAELGLAEDEDYQVVDGTTMLNPDSFKLALMRADAKYCRHFIFVEKLFKHYEAFQHTRAAIGDREKLATAQCLLVRRLDAILADQTDCLKLQAEDESRDGTGLLAKLNASIDAKGRAQRKLLFIAGQESNVRGAVRKKQNDNRREWTTIVGFHCNVNPIGYRDNIYLAIRAHIEKVTDRENQRRMTLVDERNLRLRDEIKTHNRICADKNRRIYRKEKLHRTKVHRSEIPITCNKSCASAVGLVVKYLVANEMPRVRFPDGAYSYVALLFYCPGLSRTVQDCWTGLSAYREPGTSCPTDCAAARSTQVRPAHGVWEVGS</sequence>
<dbReference type="Proteomes" id="UP000774804">
    <property type="component" value="Unassembled WGS sequence"/>
</dbReference>
<dbReference type="EMBL" id="RCMI01002878">
    <property type="protein sequence ID" value="KAG2874425.1"/>
    <property type="molecule type" value="Genomic_DNA"/>
</dbReference>
<dbReference type="AlphaFoldDB" id="A0A8T1AB52"/>
<comment type="caution">
    <text evidence="1">The sequence shown here is derived from an EMBL/GenBank/DDBJ whole genome shotgun (WGS) entry which is preliminary data.</text>
</comment>
<proteinExistence type="predicted"/>